<comment type="caution">
    <text evidence="8">The sequence shown here is derived from an EMBL/GenBank/DDBJ whole genome shotgun (WGS) entry which is preliminary data.</text>
</comment>
<sequence length="1055" mass="112007">MSFDLSRVRFDARRDFLGVVMQQGRVQLDADWNEWVAQLARRIQAGALDTFGGNVVPRITPEGFRIEAGGGSFTIGAGRIYVDGLLAENHGAAPNVWEPRLAELTGSAALGYANQPYYPNPPVLPQGGPHLVYVDVWQRDVTAVEAPDLIEKAVGVDSTGRLQTVWQVKVLANVGNSTCATEDEDVPGWQALIAPSAARLSTRTGVPNFEPDPCQVPPAAGYRGLENQLYRVEVHRGGTLGTATFKWSRDNATVASRVSHINPARDRITVESIGRDDVLRFHDGDWVEVTDDWRELHGLPGELRRIRVAGGVDESARTLQFDLALPAGMFPTNAQQATQAARNTRVRRWDQAGLVRRENGTQVLDLNAPGAAGDIVIPAVGTRLFLEHGILVEFALDPAGGQFTTGDYWVFAARTVDASIEELNLAPPLGIHHHYARLAMVNFPDTETDCRVLWPPIAEGEGCDCTVCVSAEGHNSGVATIQQAIDAIKDVGGTICLGIGTYNLRETLTVDDANSLRIRGQGWGSLLVGSQPGSVIDISASNGVALENLSLIASTSTSSTTAALRARNTVDLRAEHINVLCLATGEGTSAAISLGSNMLGVSIDDCALVAERGIVRTGEYLLSAELRVTRNLFFCSQRAINLDGISLHYGNTRIDGNLMITGGQTALVATGAVLPGSPFTIADNVIYTQGDGIRAGVDGLRIRDNEISGAGEGSGDGIVLEEGLDPQGVSDVRIEGNRLSQLQGNAILIHQHLDNASIAGNLIENIGIGALVMGEGGSATTLGVTGNRCRQLGLAANVDGSAFAAVQLIRVQRGDFCDNLIAEVARDAVISPAIAGLRAAAVGQLRVVGNRFLGIGPDRSSGEMVAIQVLPPFERCVVEGNHVDRVGDDEQQKPVNAIWRAIQIAPAVIGGPANFSVAYMVPAPESAYLLSANRAYALARHPADLAIQNNRLRAHLSSVPLNLCASLEHCLFAGNHCETLGAANDGAQSGELQARTLNASNNRLRGQGDHDTLHLHPDPQVKRAIVIGNTSTGNIRVISGAPIPNDMALTNIIGF</sequence>
<dbReference type="InterPro" id="IPR011050">
    <property type="entry name" value="Pectin_lyase_fold/virulence"/>
</dbReference>
<dbReference type="AlphaFoldDB" id="A0A7W4H3V6"/>
<comment type="catalytic activity">
    <reaction evidence="1">
        <text>[(1-&gt;4)-beta-D-mannuronosyl](n) = [alginate](n)</text>
        <dbReference type="Rhea" id="RHEA:45572"/>
        <dbReference type="Rhea" id="RHEA-COMP:11264"/>
        <dbReference type="Rhea" id="RHEA-COMP:11270"/>
        <dbReference type="ChEBI" id="CHEBI:58187"/>
        <dbReference type="ChEBI" id="CHEBI:85311"/>
        <dbReference type="EC" id="5.1.3.37"/>
    </reaction>
</comment>
<dbReference type="Proteomes" id="UP000581189">
    <property type="component" value="Unassembled WGS sequence"/>
</dbReference>
<evidence type="ECO:0000256" key="2">
    <source>
        <dbReference type="ARBA" id="ARBA00005182"/>
    </source>
</evidence>
<evidence type="ECO:0000313" key="9">
    <source>
        <dbReference type="Proteomes" id="UP000581189"/>
    </source>
</evidence>
<dbReference type="SUPFAM" id="SSF51126">
    <property type="entry name" value="Pectin lyase-like"/>
    <property type="match status" value="1"/>
</dbReference>
<accession>A0A7W4H3V6</accession>
<evidence type="ECO:0000256" key="1">
    <source>
        <dbReference type="ARBA" id="ARBA00001550"/>
    </source>
</evidence>
<dbReference type="Pfam" id="PF13229">
    <property type="entry name" value="Beta_helix"/>
    <property type="match status" value="1"/>
</dbReference>
<keyword evidence="5" id="KW-0016">Alginate biosynthesis</keyword>
<name>A0A7W4H3V6_9GAMM</name>
<keyword evidence="6" id="KW-0413">Isomerase</keyword>
<dbReference type="Gene3D" id="2.160.20.10">
    <property type="entry name" value="Single-stranded right-handed beta-helix, Pectin lyase-like"/>
    <property type="match status" value="1"/>
</dbReference>
<keyword evidence="9" id="KW-1185">Reference proteome</keyword>
<comment type="pathway">
    <text evidence="2">Glycan biosynthesis; alginate biosynthesis.</text>
</comment>
<dbReference type="GO" id="GO:0042121">
    <property type="term" value="P:alginic acid biosynthetic process"/>
    <property type="evidence" value="ECO:0007669"/>
    <property type="project" value="UniProtKB-UniPathway"/>
</dbReference>
<dbReference type="SMART" id="SM00710">
    <property type="entry name" value="PbH1"/>
    <property type="match status" value="5"/>
</dbReference>
<feature type="domain" description="Right handed beta helix" evidence="7">
    <location>
        <begin position="641"/>
        <end position="778"/>
    </location>
</feature>
<gene>
    <name evidence="8" type="ORF">H3H45_11420</name>
</gene>
<dbReference type="InterPro" id="IPR012334">
    <property type="entry name" value="Pectin_lyas_fold"/>
</dbReference>
<protein>
    <recommendedName>
        <fullName evidence="4">mannuronan 5-epimerase</fullName>
        <ecNumber evidence="4">5.1.3.37</ecNumber>
    </recommendedName>
</protein>
<dbReference type="UniPathway" id="UPA00286"/>
<dbReference type="InterPro" id="IPR006626">
    <property type="entry name" value="PbH1"/>
</dbReference>
<evidence type="ECO:0000256" key="4">
    <source>
        <dbReference type="ARBA" id="ARBA00012124"/>
    </source>
</evidence>
<evidence type="ECO:0000313" key="8">
    <source>
        <dbReference type="EMBL" id="MBB1519849.1"/>
    </source>
</evidence>
<dbReference type="InterPro" id="IPR045392">
    <property type="entry name" value="DUF6519"/>
</dbReference>
<comment type="similarity">
    <text evidence="3">Belongs to the D-mannuronate C5-epimerase family.</text>
</comment>
<dbReference type="EMBL" id="JACJFN010000002">
    <property type="protein sequence ID" value="MBB1519849.1"/>
    <property type="molecule type" value="Genomic_DNA"/>
</dbReference>
<dbReference type="GO" id="GO:0016853">
    <property type="term" value="F:isomerase activity"/>
    <property type="evidence" value="ECO:0007669"/>
    <property type="project" value="UniProtKB-KW"/>
</dbReference>
<organism evidence="8 9">
    <name type="scientific">Aquipseudomonas guryensis</name>
    <dbReference type="NCBI Taxonomy" id="2759165"/>
    <lineage>
        <taxon>Bacteria</taxon>
        <taxon>Pseudomonadati</taxon>
        <taxon>Pseudomonadota</taxon>
        <taxon>Gammaproteobacteria</taxon>
        <taxon>Pseudomonadales</taxon>
        <taxon>Pseudomonadaceae</taxon>
        <taxon>Aquipseudomonas</taxon>
    </lineage>
</organism>
<reference evidence="8 9" key="1">
    <citation type="submission" date="2020-08" db="EMBL/GenBank/DDBJ databases">
        <authorList>
            <person name="Kim C.M."/>
        </authorList>
    </citation>
    <scope>NUCLEOTIDE SEQUENCE [LARGE SCALE GENOMIC DNA]</scope>
    <source>
        <strain evidence="8 9">SR9</strain>
    </source>
</reference>
<dbReference type="Pfam" id="PF20129">
    <property type="entry name" value="DUF6519"/>
    <property type="match status" value="2"/>
</dbReference>
<evidence type="ECO:0000256" key="3">
    <source>
        <dbReference type="ARBA" id="ARBA00010085"/>
    </source>
</evidence>
<proteinExistence type="inferred from homology"/>
<dbReference type="EC" id="5.1.3.37" evidence="4"/>
<dbReference type="InterPro" id="IPR039448">
    <property type="entry name" value="Beta_helix"/>
</dbReference>
<evidence type="ECO:0000259" key="7">
    <source>
        <dbReference type="Pfam" id="PF13229"/>
    </source>
</evidence>
<evidence type="ECO:0000256" key="6">
    <source>
        <dbReference type="ARBA" id="ARBA00023235"/>
    </source>
</evidence>
<evidence type="ECO:0000256" key="5">
    <source>
        <dbReference type="ARBA" id="ARBA00022841"/>
    </source>
</evidence>
<dbReference type="RefSeq" id="WP_182833835.1">
    <property type="nucleotide sequence ID" value="NZ_JACJFN010000002.1"/>
</dbReference>